<dbReference type="OMA" id="CNWNEAL"/>
<dbReference type="Pfam" id="PF00400">
    <property type="entry name" value="WD40"/>
    <property type="match status" value="3"/>
</dbReference>
<dbReference type="InterPro" id="IPR051179">
    <property type="entry name" value="WD_repeat_multifunction"/>
</dbReference>
<feature type="repeat" description="WD" evidence="5">
    <location>
        <begin position="138"/>
        <end position="179"/>
    </location>
</feature>
<evidence type="ECO:0000256" key="1">
    <source>
        <dbReference type="ARBA" id="ARBA00022574"/>
    </source>
</evidence>
<evidence type="ECO:0000313" key="6">
    <source>
        <dbReference type="Ensembl" id="ENSCINP00000033099.1"/>
    </source>
</evidence>
<dbReference type="FunFam" id="2.130.10.10:FF:000212">
    <property type="entry name" value="Proteasomal ATPase associated factor 1"/>
    <property type="match status" value="1"/>
</dbReference>
<sequence length="408" mass="44565">METTNEKCSFLIIQCDWDYVLRQHEGKAWVSLKHFGFSRPTSYGTLKRVGSAANGVPILEASDRFTVDDISARSIKISHTEFNVTTTFHAPVKTFHNIHNKSITTLDISKEGGLGVSACVDGTFNIWDTNNGMIRRKLVSHVGEVNCCNFFPSGMVVMSGGMDTQVKIWSAEDGTCARTLNGSHKCGILSLAAVGRGRNIVSASRDGSLKLWECSSASCVANLLEGKSEINFCCVTEMSDELETQLVQGEEISDAMPGNLEFDTEHKVATACCENGEVIGVAVLKRSILFEMKLPSAVNCCCYLDETILVVGLHDGSIVVLDIKNTRHPLAKKQICGSPVLSLSNSNQDSSFWASFGDGRCSLLKQPNIEIVYELTGPDCDPVYKVNATKSNWVFTASRDGVVRKYKC</sequence>
<keyword evidence="2" id="KW-0677">Repeat</keyword>
<accession>H2XTW5</accession>
<keyword evidence="7" id="KW-1185">Reference proteome</keyword>
<keyword evidence="3" id="KW-0647">Proteasome</keyword>
<dbReference type="Ensembl" id="ENSCINT00000033897.1">
    <property type="protein sequence ID" value="ENSCINP00000033099.1"/>
    <property type="gene ID" value="ENSCING00000024742.1"/>
</dbReference>
<dbReference type="AlphaFoldDB" id="H2XTW5"/>
<dbReference type="InterPro" id="IPR015943">
    <property type="entry name" value="WD40/YVTN_repeat-like_dom_sf"/>
</dbReference>
<dbReference type="Proteomes" id="UP000008144">
    <property type="component" value="Chromosome 6"/>
</dbReference>
<name>H2XTW5_CIOIN</name>
<dbReference type="FunCoup" id="H2XTW5">
    <property type="interactions" value="102"/>
</dbReference>
<dbReference type="Gene3D" id="2.130.10.10">
    <property type="entry name" value="YVTN repeat-like/Quinoprotein amine dehydrogenase"/>
    <property type="match status" value="2"/>
</dbReference>
<organism evidence="6 7">
    <name type="scientific">Ciona intestinalis</name>
    <name type="common">Transparent sea squirt</name>
    <name type="synonym">Ascidia intestinalis</name>
    <dbReference type="NCBI Taxonomy" id="7719"/>
    <lineage>
        <taxon>Eukaryota</taxon>
        <taxon>Metazoa</taxon>
        <taxon>Chordata</taxon>
        <taxon>Tunicata</taxon>
        <taxon>Ascidiacea</taxon>
        <taxon>Phlebobranchia</taxon>
        <taxon>Cionidae</taxon>
        <taxon>Ciona</taxon>
    </lineage>
</organism>
<feature type="repeat" description="WD" evidence="5">
    <location>
        <begin position="96"/>
        <end position="137"/>
    </location>
</feature>
<reference evidence="6" key="4">
    <citation type="submission" date="2025-09" db="UniProtKB">
        <authorList>
            <consortium name="Ensembl"/>
        </authorList>
    </citation>
    <scope>IDENTIFICATION</scope>
</reference>
<dbReference type="PANTHER" id="PTHR19857">
    <property type="entry name" value="MITOCHONDRIAL DIVISION PROTEIN 1-RELATED"/>
    <property type="match status" value="1"/>
</dbReference>
<dbReference type="PROSITE" id="PS50294">
    <property type="entry name" value="WD_REPEATS_REGION"/>
    <property type="match status" value="1"/>
</dbReference>
<evidence type="ECO:0000256" key="4">
    <source>
        <dbReference type="ARBA" id="ARBA00038321"/>
    </source>
</evidence>
<dbReference type="SUPFAM" id="SSF50978">
    <property type="entry name" value="WD40 repeat-like"/>
    <property type="match status" value="1"/>
</dbReference>
<evidence type="ECO:0000313" key="7">
    <source>
        <dbReference type="Proteomes" id="UP000008144"/>
    </source>
</evidence>
<evidence type="ECO:0000256" key="5">
    <source>
        <dbReference type="PROSITE-ProRule" id="PRU00221"/>
    </source>
</evidence>
<dbReference type="STRING" id="7719.ENSCINP00000033099"/>
<feature type="repeat" description="WD" evidence="5">
    <location>
        <begin position="181"/>
        <end position="222"/>
    </location>
</feature>
<evidence type="ECO:0000256" key="3">
    <source>
        <dbReference type="ARBA" id="ARBA00022942"/>
    </source>
</evidence>
<dbReference type="InterPro" id="IPR001680">
    <property type="entry name" value="WD40_rpt"/>
</dbReference>
<evidence type="ECO:0000256" key="2">
    <source>
        <dbReference type="ARBA" id="ARBA00022737"/>
    </source>
</evidence>
<comment type="similarity">
    <text evidence="4">Belongs to the WD repeat PAAF1/RPN14 family.</text>
</comment>
<dbReference type="GeneTree" id="ENSGT00390000001015"/>
<dbReference type="PROSITE" id="PS50082">
    <property type="entry name" value="WD_REPEATS_2"/>
    <property type="match status" value="3"/>
</dbReference>
<proteinExistence type="inferred from homology"/>
<dbReference type="InterPro" id="IPR036322">
    <property type="entry name" value="WD40_repeat_dom_sf"/>
</dbReference>
<reference evidence="7" key="1">
    <citation type="journal article" date="2002" name="Science">
        <title>The draft genome of Ciona intestinalis: insights into chordate and vertebrate origins.</title>
        <authorList>
            <person name="Dehal P."/>
            <person name="Satou Y."/>
            <person name="Campbell R.K."/>
            <person name="Chapman J."/>
            <person name="Degnan B."/>
            <person name="De Tomaso A."/>
            <person name="Davidson B."/>
            <person name="Di Gregorio A."/>
            <person name="Gelpke M."/>
            <person name="Goodstein D.M."/>
            <person name="Harafuji N."/>
            <person name="Hastings K.E."/>
            <person name="Ho I."/>
            <person name="Hotta K."/>
            <person name="Huang W."/>
            <person name="Kawashima T."/>
            <person name="Lemaire P."/>
            <person name="Martinez D."/>
            <person name="Meinertzhagen I.A."/>
            <person name="Necula S."/>
            <person name="Nonaka M."/>
            <person name="Putnam N."/>
            <person name="Rash S."/>
            <person name="Saiga H."/>
            <person name="Satake M."/>
            <person name="Terry A."/>
            <person name="Yamada L."/>
            <person name="Wang H.G."/>
            <person name="Awazu S."/>
            <person name="Azumi K."/>
            <person name="Boore J."/>
            <person name="Branno M."/>
            <person name="Chin-Bow S."/>
            <person name="DeSantis R."/>
            <person name="Doyle S."/>
            <person name="Francino P."/>
            <person name="Keys D.N."/>
            <person name="Haga S."/>
            <person name="Hayashi H."/>
            <person name="Hino K."/>
            <person name="Imai K.S."/>
            <person name="Inaba K."/>
            <person name="Kano S."/>
            <person name="Kobayashi K."/>
            <person name="Kobayashi M."/>
            <person name="Lee B.I."/>
            <person name="Makabe K.W."/>
            <person name="Manohar C."/>
            <person name="Matassi G."/>
            <person name="Medina M."/>
            <person name="Mochizuki Y."/>
            <person name="Mount S."/>
            <person name="Morishita T."/>
            <person name="Miura S."/>
            <person name="Nakayama A."/>
            <person name="Nishizaka S."/>
            <person name="Nomoto H."/>
            <person name="Ohta F."/>
            <person name="Oishi K."/>
            <person name="Rigoutsos I."/>
            <person name="Sano M."/>
            <person name="Sasaki A."/>
            <person name="Sasakura Y."/>
            <person name="Shoguchi E."/>
            <person name="Shin-i T."/>
            <person name="Spagnuolo A."/>
            <person name="Stainier D."/>
            <person name="Suzuki M.M."/>
            <person name="Tassy O."/>
            <person name="Takatori N."/>
            <person name="Tokuoka M."/>
            <person name="Yagi K."/>
            <person name="Yoshizaki F."/>
            <person name="Wada S."/>
            <person name="Zhang C."/>
            <person name="Hyatt P.D."/>
            <person name="Larimer F."/>
            <person name="Detter C."/>
            <person name="Doggett N."/>
            <person name="Glavina T."/>
            <person name="Hawkins T."/>
            <person name="Richardson P."/>
            <person name="Lucas S."/>
            <person name="Kohara Y."/>
            <person name="Levine M."/>
            <person name="Satoh N."/>
            <person name="Rokhsar D.S."/>
        </authorList>
    </citation>
    <scope>NUCLEOTIDE SEQUENCE [LARGE SCALE GENOMIC DNA]</scope>
</reference>
<reference evidence="6" key="3">
    <citation type="submission" date="2025-08" db="UniProtKB">
        <authorList>
            <consortium name="Ensembl"/>
        </authorList>
    </citation>
    <scope>IDENTIFICATION</scope>
</reference>
<dbReference type="GO" id="GO:0000502">
    <property type="term" value="C:proteasome complex"/>
    <property type="evidence" value="ECO:0007669"/>
    <property type="project" value="UniProtKB-KW"/>
</dbReference>
<dbReference type="HOGENOM" id="CLU_037051_1_0_1"/>
<dbReference type="InParanoid" id="H2XTW5"/>
<reference evidence="6" key="2">
    <citation type="journal article" date="2008" name="Genome Biol.">
        <title>Improved genome assembly and evidence-based global gene model set for the chordate Ciona intestinalis: new insight into intron and operon populations.</title>
        <authorList>
            <person name="Satou Y."/>
            <person name="Mineta K."/>
            <person name="Ogasawara M."/>
            <person name="Sasakura Y."/>
            <person name="Shoguchi E."/>
            <person name="Ueno K."/>
            <person name="Yamada L."/>
            <person name="Matsumoto J."/>
            <person name="Wasserscheid J."/>
            <person name="Dewar K."/>
            <person name="Wiley G.B."/>
            <person name="Macmil S.L."/>
            <person name="Roe B.A."/>
            <person name="Zeller R.W."/>
            <person name="Hastings K.E."/>
            <person name="Lemaire P."/>
            <person name="Lindquist E."/>
            <person name="Endo T."/>
            <person name="Hotta K."/>
            <person name="Inaba K."/>
        </authorList>
    </citation>
    <scope>NUCLEOTIDE SEQUENCE [LARGE SCALE GENOMIC DNA]</scope>
    <source>
        <strain evidence="6">wild type</strain>
    </source>
</reference>
<protein>
    <submittedName>
        <fullName evidence="6">Uncharacterized protein</fullName>
    </submittedName>
</protein>
<dbReference type="SMART" id="SM00320">
    <property type="entry name" value="WD40"/>
    <property type="match status" value="5"/>
</dbReference>
<keyword evidence="1 5" id="KW-0853">WD repeat</keyword>
<dbReference type="PANTHER" id="PTHR19857:SF19">
    <property type="entry name" value="26S PROTEASOME REGULATORY SUBUNIT RPN14"/>
    <property type="match status" value="1"/>
</dbReference>
<dbReference type="EMBL" id="EAAA01002310">
    <property type="status" value="NOT_ANNOTATED_CDS"/>
    <property type="molecule type" value="Genomic_DNA"/>
</dbReference>